<evidence type="ECO:0000256" key="1">
    <source>
        <dbReference type="SAM" id="MobiDB-lite"/>
    </source>
</evidence>
<keyword evidence="3" id="KW-1185">Reference proteome</keyword>
<evidence type="ECO:0000313" key="2">
    <source>
        <dbReference type="EMBL" id="KAG8041096.1"/>
    </source>
</evidence>
<dbReference type="OrthoDB" id="7695528at2759"/>
<name>A0A8J5QY08_9HYME</name>
<comment type="caution">
    <text evidence="2">The sequence shown here is derived from an EMBL/GenBank/DDBJ whole genome shotgun (WGS) entry which is preliminary data.</text>
</comment>
<accession>A0A8J5QY08</accession>
<evidence type="ECO:0000313" key="3">
    <source>
        <dbReference type="Proteomes" id="UP000729913"/>
    </source>
</evidence>
<reference evidence="2" key="1">
    <citation type="submission" date="2020-03" db="EMBL/GenBank/DDBJ databases">
        <authorList>
            <person name="Chebbi M.A."/>
            <person name="Drezen J.M."/>
        </authorList>
    </citation>
    <scope>NUCLEOTIDE SEQUENCE</scope>
    <source>
        <tissue evidence="2">Whole body</tissue>
    </source>
</reference>
<protein>
    <submittedName>
        <fullName evidence="2">Uncharacterized protein</fullName>
    </submittedName>
</protein>
<proteinExistence type="predicted"/>
<dbReference type="Proteomes" id="UP000729913">
    <property type="component" value="Unassembled WGS sequence"/>
</dbReference>
<organism evidence="2 3">
    <name type="scientific">Cotesia typhae</name>
    <dbReference type="NCBI Taxonomy" id="2053667"/>
    <lineage>
        <taxon>Eukaryota</taxon>
        <taxon>Metazoa</taxon>
        <taxon>Ecdysozoa</taxon>
        <taxon>Arthropoda</taxon>
        <taxon>Hexapoda</taxon>
        <taxon>Insecta</taxon>
        <taxon>Pterygota</taxon>
        <taxon>Neoptera</taxon>
        <taxon>Endopterygota</taxon>
        <taxon>Hymenoptera</taxon>
        <taxon>Apocrita</taxon>
        <taxon>Ichneumonoidea</taxon>
        <taxon>Braconidae</taxon>
        <taxon>Microgastrinae</taxon>
        <taxon>Cotesia</taxon>
    </lineage>
</organism>
<dbReference type="EMBL" id="JAAOIC020000019">
    <property type="protein sequence ID" value="KAG8041096.1"/>
    <property type="molecule type" value="Genomic_DNA"/>
</dbReference>
<reference evidence="2" key="2">
    <citation type="submission" date="2021-04" db="EMBL/GenBank/DDBJ databases">
        <title>Genome-wide patterns of bracovirus chromosomal integration into multiple host tissues during parasitism.</title>
        <authorList>
            <person name="Chebbi M.A.C."/>
        </authorList>
    </citation>
    <scope>NUCLEOTIDE SEQUENCE</scope>
    <source>
        <tissue evidence="2">Whole body</tissue>
    </source>
</reference>
<feature type="region of interest" description="Disordered" evidence="1">
    <location>
        <begin position="66"/>
        <end position="85"/>
    </location>
</feature>
<gene>
    <name evidence="2" type="ORF">G9C98_002084</name>
</gene>
<dbReference type="AlphaFoldDB" id="A0A8J5QY08"/>
<sequence length="266" mass="30737">MYDSKKRKLAVRRSSVSMSMVSQYIHQEKSYGITLSVKIHRGRREMSGIIGYKNWHVSPMPERLRRSLNQSRSNRSIDDEIDSDDEDKSYHIISQLPNTDGQNLMAPLLSVQRSGRSAEQRKVAYIEILVIVDFNFFKLMNFDMNKTIIYVLANWNSVDTLYRDFEHPKIKISIAGIIVAQNEKALSYIQSDSQDRIDVSVTLDGMSAWLYEHRNILQISNYDAAFRMITHYHLNFVNDDGVWEPGTAGFSHGSAICKFREDIKSE</sequence>